<dbReference type="InterPro" id="IPR036398">
    <property type="entry name" value="CA_dom_sf"/>
</dbReference>
<dbReference type="InterPro" id="IPR057979">
    <property type="entry name" value="TPR_IFT121"/>
</dbReference>
<dbReference type="InterPro" id="IPR039857">
    <property type="entry name" value="Ift122/121"/>
</dbReference>
<dbReference type="Pfam" id="PF23145">
    <property type="entry name" value="Zf_2nd_IFT121"/>
    <property type="match status" value="1"/>
</dbReference>
<dbReference type="Pfam" id="PF00194">
    <property type="entry name" value="Carb_anhydrase"/>
    <property type="match status" value="1"/>
</dbReference>
<dbReference type="OrthoDB" id="10260567at2759"/>
<dbReference type="Gene3D" id="2.130.10.10">
    <property type="entry name" value="YVTN repeat-like/Quinoprotein amine dehydrogenase"/>
    <property type="match status" value="1"/>
</dbReference>
<evidence type="ECO:0000256" key="1">
    <source>
        <dbReference type="ARBA" id="ARBA00004120"/>
    </source>
</evidence>
<reference evidence="11" key="1">
    <citation type="submission" date="2020-01" db="EMBL/GenBank/DDBJ databases">
        <title>Draft genome sequence of the Termite Coptotermes fromosanus.</title>
        <authorList>
            <person name="Itakura S."/>
            <person name="Yosikawa Y."/>
            <person name="Umezawa K."/>
        </authorList>
    </citation>
    <scope>NUCLEOTIDE SEQUENCE [LARGE SCALE GENOMIC DNA]</scope>
</reference>
<dbReference type="PANTHER" id="PTHR12764:SF5">
    <property type="entry name" value="LD29485P"/>
    <property type="match status" value="1"/>
</dbReference>
<evidence type="ECO:0000256" key="3">
    <source>
        <dbReference type="ARBA" id="ARBA00022574"/>
    </source>
</evidence>
<accession>A0A6L2QF01</accession>
<dbReference type="GO" id="GO:0030991">
    <property type="term" value="C:intraciliary transport particle A"/>
    <property type="evidence" value="ECO:0007669"/>
    <property type="project" value="TreeGrafter"/>
</dbReference>
<dbReference type="SUPFAM" id="SSF48452">
    <property type="entry name" value="TPR-like"/>
    <property type="match status" value="1"/>
</dbReference>
<proteinExistence type="predicted"/>
<dbReference type="SUPFAM" id="SSF101908">
    <property type="entry name" value="Putative isomerase YbhE"/>
    <property type="match status" value="1"/>
</dbReference>
<dbReference type="PANTHER" id="PTHR12764">
    <property type="entry name" value="WD REPEAT DOMAIN-RELATED"/>
    <property type="match status" value="1"/>
</dbReference>
<dbReference type="InterPro" id="IPR056157">
    <property type="entry name" value="TPR_IFT80_172_dom"/>
</dbReference>
<keyword evidence="11" id="KW-1185">Reference proteome</keyword>
<dbReference type="PROSITE" id="PS00162">
    <property type="entry name" value="ALPHA_CA_1"/>
    <property type="match status" value="1"/>
</dbReference>
<comment type="subcellular location">
    <subcellularLocation>
        <location evidence="1">Cytoplasm</location>
        <location evidence="1">Cytoskeleton</location>
        <location evidence="1">Cilium basal body</location>
    </subcellularLocation>
</comment>
<dbReference type="InterPro" id="IPR056159">
    <property type="entry name" value="Beta-prop_IFT121_TULP_N"/>
</dbReference>
<dbReference type="InterPro" id="IPR011990">
    <property type="entry name" value="TPR-like_helical_dom_sf"/>
</dbReference>
<dbReference type="GO" id="GO:0008270">
    <property type="term" value="F:zinc ion binding"/>
    <property type="evidence" value="ECO:0007669"/>
    <property type="project" value="InterPro"/>
</dbReference>
<dbReference type="FunFam" id="1.25.40.470:FF:000004">
    <property type="entry name" value="WD repeat-containing protein 35"/>
    <property type="match status" value="1"/>
</dbReference>
<dbReference type="InterPro" id="IPR001680">
    <property type="entry name" value="WD40_rpt"/>
</dbReference>
<keyword evidence="2" id="KW-0963">Cytoplasm</keyword>
<dbReference type="Pfam" id="PF23387">
    <property type="entry name" value="TPR_IFT80_172"/>
    <property type="match status" value="1"/>
</dbReference>
<dbReference type="Pfam" id="PF25768">
    <property type="entry name" value="TPR_IFT121"/>
    <property type="match status" value="1"/>
</dbReference>
<dbReference type="FunCoup" id="A0A6L2QF01">
    <property type="interactions" value="57"/>
</dbReference>
<dbReference type="EMBL" id="BLKM01002677">
    <property type="protein sequence ID" value="GFG40847.1"/>
    <property type="molecule type" value="Genomic_DNA"/>
</dbReference>
<keyword evidence="4" id="KW-0677">Repeat</keyword>
<dbReference type="GO" id="GO:1905515">
    <property type="term" value="P:non-motile cilium assembly"/>
    <property type="evidence" value="ECO:0007669"/>
    <property type="project" value="TreeGrafter"/>
</dbReference>
<dbReference type="Pfam" id="PF25170">
    <property type="entry name" value="TPR_WDR35"/>
    <property type="match status" value="1"/>
</dbReference>
<evidence type="ECO:0000256" key="2">
    <source>
        <dbReference type="ARBA" id="ARBA00022490"/>
    </source>
</evidence>
<dbReference type="InterPro" id="IPR001148">
    <property type="entry name" value="CA_dom"/>
</dbReference>
<evidence type="ECO:0000256" key="6">
    <source>
        <dbReference type="ARBA" id="ARBA00023069"/>
    </source>
</evidence>
<keyword evidence="3" id="KW-0853">WD repeat</keyword>
<dbReference type="SMART" id="SM01057">
    <property type="entry name" value="Carb_anhydrase"/>
    <property type="match status" value="1"/>
</dbReference>
<dbReference type="InterPro" id="IPR056158">
    <property type="entry name" value="Beta-prop_IFT121_2nd"/>
</dbReference>
<dbReference type="InterPro" id="IPR036322">
    <property type="entry name" value="WD40_repeat_dom_sf"/>
</dbReference>
<evidence type="ECO:0000256" key="7">
    <source>
        <dbReference type="ARBA" id="ARBA00023212"/>
    </source>
</evidence>
<evidence type="ECO:0000313" key="11">
    <source>
        <dbReference type="Proteomes" id="UP000502823"/>
    </source>
</evidence>
<dbReference type="Gene3D" id="3.10.200.10">
    <property type="entry name" value="Alpha carbonic anhydrase"/>
    <property type="match status" value="1"/>
</dbReference>
<keyword evidence="6" id="KW-0969">Cilium</keyword>
<dbReference type="PIRSF" id="PIRSF037536">
    <property type="entry name" value="WD_repeat_p35"/>
    <property type="match status" value="1"/>
</dbReference>
<dbReference type="Pfam" id="PF23390">
    <property type="entry name" value="Beta-prop_WDR35_2nd"/>
    <property type="match status" value="1"/>
</dbReference>
<feature type="domain" description="Alpha-carbonic anhydrase" evidence="9">
    <location>
        <begin position="1"/>
        <end position="289"/>
    </location>
</feature>
<keyword evidence="8" id="KW-0966">Cell projection</keyword>
<dbReference type="GO" id="GO:0061512">
    <property type="term" value="P:protein localization to cilium"/>
    <property type="evidence" value="ECO:0007669"/>
    <property type="project" value="TreeGrafter"/>
</dbReference>
<protein>
    <recommendedName>
        <fullName evidence="9">Alpha-carbonic anhydrase domain-containing protein</fullName>
    </recommendedName>
</protein>
<keyword evidence="7" id="KW-0206">Cytoskeleton</keyword>
<dbReference type="InterPro" id="IPR018338">
    <property type="entry name" value="Carbonic_anhydrase_a-class_CS"/>
</dbReference>
<dbReference type="GO" id="GO:0035721">
    <property type="term" value="P:intraciliary retrograde transport"/>
    <property type="evidence" value="ECO:0007669"/>
    <property type="project" value="TreeGrafter"/>
</dbReference>
<dbReference type="InterPro" id="IPR056170">
    <property type="entry name" value="Znf_IFT121-like"/>
</dbReference>
<keyword evidence="5" id="KW-0970">Cilium biogenesis/degradation</keyword>
<dbReference type="PROSITE" id="PS51144">
    <property type="entry name" value="ALPHA_CA_2"/>
    <property type="match status" value="1"/>
</dbReference>
<dbReference type="Proteomes" id="UP000502823">
    <property type="component" value="Unassembled WGS sequence"/>
</dbReference>
<dbReference type="InterPro" id="IPR017233">
    <property type="entry name" value="WDR35"/>
</dbReference>
<dbReference type="GO" id="GO:0004089">
    <property type="term" value="F:carbonate dehydratase activity"/>
    <property type="evidence" value="ECO:0007669"/>
    <property type="project" value="InterPro"/>
</dbReference>
<dbReference type="SUPFAM" id="SSF51069">
    <property type="entry name" value="Carbonic anhydrase"/>
    <property type="match status" value="1"/>
</dbReference>
<dbReference type="InParanoid" id="A0A6L2QF01"/>
<dbReference type="InterPro" id="IPR057361">
    <property type="entry name" value="TPR_WDR35"/>
</dbReference>
<sequence length="1325" mass="148643">MIIFFEGPSTWAKNFPTAAGSRQSPVDIVTSLATSDTSLTSKPLSWKYVPENIRTIVNTGHGWRVDIDSEGSELVGGPLEDTYSLQQFHCHWGFRSDKGSEHTVDGQSYAGELHLVHWNSTKYADCGEAAGYPDGLAVLGVLLKVGAKNPELQKIVDLIPSIYHRGEKAVVKEVIDPTKLLPGADTKVKGLAAPSNLSMNQTLEGHSGQIQVITWNEIHQKLTTSDQYGLIIVWMLYKGSWYEEMINNRNKSVVKGMAWNSDGQKICIVYEDGAVIVGSVDGNRIWGKELKGSALTGVEWSPDGKMLLFSLRNGEVHLYDNQGSFTMKLNIQCAPNTLGPTQVVGMHWYDGRQGYIEENCPVLAICYQNGCMQIMRGENDDMPVLIDTGMTAVCCRWNHNGSVIAVTGVMQLAGDNKDCNVIQFFTAFGEHLRTLKIPGREVTSCVWEGGSLRVALAVDSYIYFANIRPDYRWCYLEHTVVYCYNQPDRPGTTVSFWDTKNNECHNKYVKSLLGVASAGEHCVLATRAEDSGTSGQFGLVLCNAIGTPVDTKYMDIEPLWIAMNSSHVFAASRDNFLLWHYRTPKSRSTLSSRQRKERLYHIDDTPSGVAEVIQDLDRSYEPTTNMQATANPICCLAASEKALIIGRESGSLQRYSLPQVALTNRYTLNCRPYKLAVNCNTTRLSIIDMTGVLTFLDLESPLLSASSSLPGPGDALDISLISNNNSRELSKFERKDVWAMKWASDNPELLAIMEKTRMYVLRGLEPEEPILSSGYICSFQELEIRAVLLDEIMQNPEHPRAEHLLDLEVKSLRDTHGLLEKVGIAEATTFIEENPHPRLWRLLAEAAVKQLDLPTAEAAFVRCSDYPGIQFVKRLHNIHNDTLKKAEVAAYFKNFDEAEKLYLEVDRRDLAISLREKLGDWFRVVQLMKMGSGGSDIQMEVAWNSIGDYFADRQNWESAKEYYEKGRNQEQLVRCYYMLEDYTSLENTVTNLPENHNLLLSIGEMFASVGMCAQAVTAYIKGGQLRSAVDTCVNLNQWDQAIDLAKKFKLPEIGNLLAKYATHLLAKGRLLEAVELYRKANHCLEAARLLYQLSETEAKKKSQPLRVKKLYVLSALLVEEHQQHLRQQLQGSAGEVTLLLHGLDLDTKIIDNAWRGAEAYHFFMLAQRQLYEGHVDAAMKTALHLREYEDILETEDIYCILALASCASRAFGTCSKAFIRLESLEKIPESKRLEYEALAMDIFTKYTPKDARSNRSECTSCETMIPDWCGVCPSCGNRFPICVATGRPLMDMSLTWTCTVCKHSASEQDMTVRRSCPLCHALVHM</sequence>
<evidence type="ECO:0000313" key="10">
    <source>
        <dbReference type="EMBL" id="GFG40847.1"/>
    </source>
</evidence>
<evidence type="ECO:0000256" key="8">
    <source>
        <dbReference type="ARBA" id="ARBA00023273"/>
    </source>
</evidence>
<dbReference type="GO" id="GO:0097730">
    <property type="term" value="C:non-motile cilium"/>
    <property type="evidence" value="ECO:0007669"/>
    <property type="project" value="TreeGrafter"/>
</dbReference>
<dbReference type="Gene3D" id="1.25.40.470">
    <property type="match status" value="1"/>
</dbReference>
<dbReference type="SMART" id="SM00320">
    <property type="entry name" value="WD40"/>
    <property type="match status" value="3"/>
</dbReference>
<evidence type="ECO:0000256" key="4">
    <source>
        <dbReference type="ARBA" id="ARBA00022737"/>
    </source>
</evidence>
<dbReference type="InterPro" id="IPR015943">
    <property type="entry name" value="WD40/YVTN_repeat-like_dom_sf"/>
</dbReference>
<dbReference type="SUPFAM" id="SSF50978">
    <property type="entry name" value="WD40 repeat-like"/>
    <property type="match status" value="1"/>
</dbReference>
<organism evidence="10 11">
    <name type="scientific">Coptotermes formosanus</name>
    <name type="common">Formosan subterranean termite</name>
    <dbReference type="NCBI Taxonomy" id="36987"/>
    <lineage>
        <taxon>Eukaryota</taxon>
        <taxon>Metazoa</taxon>
        <taxon>Ecdysozoa</taxon>
        <taxon>Arthropoda</taxon>
        <taxon>Hexapoda</taxon>
        <taxon>Insecta</taxon>
        <taxon>Pterygota</taxon>
        <taxon>Neoptera</taxon>
        <taxon>Polyneoptera</taxon>
        <taxon>Dictyoptera</taxon>
        <taxon>Blattodea</taxon>
        <taxon>Blattoidea</taxon>
        <taxon>Termitoidae</taxon>
        <taxon>Rhinotermitidae</taxon>
        <taxon>Coptotermes</taxon>
    </lineage>
</organism>
<dbReference type="Pfam" id="PF24797">
    <property type="entry name" value="Beta-prop_WDR35_TULP_N"/>
    <property type="match status" value="1"/>
</dbReference>
<gene>
    <name evidence="10" type="ORF">Cfor_05346</name>
</gene>
<evidence type="ECO:0000256" key="5">
    <source>
        <dbReference type="ARBA" id="ARBA00022794"/>
    </source>
</evidence>
<evidence type="ECO:0000259" key="9">
    <source>
        <dbReference type="PROSITE" id="PS51144"/>
    </source>
</evidence>
<name>A0A6L2QF01_COPFO</name>
<comment type="caution">
    <text evidence="10">The sequence shown here is derived from an EMBL/GenBank/DDBJ whole genome shotgun (WGS) entry which is preliminary data.</text>
</comment>